<evidence type="ECO:0000313" key="11">
    <source>
        <dbReference type="Proteomes" id="UP001518989"/>
    </source>
</evidence>
<keyword evidence="11" id="KW-1185">Reference proteome</keyword>
<evidence type="ECO:0000256" key="4">
    <source>
        <dbReference type="ARBA" id="ARBA00019078"/>
    </source>
</evidence>
<dbReference type="InterPro" id="IPR009908">
    <property type="entry name" value="Methylamine_util_MauE"/>
</dbReference>
<evidence type="ECO:0000256" key="6">
    <source>
        <dbReference type="ARBA" id="ARBA00022989"/>
    </source>
</evidence>
<evidence type="ECO:0000256" key="1">
    <source>
        <dbReference type="ARBA" id="ARBA00003475"/>
    </source>
</evidence>
<accession>A0ABS3KNY9</accession>
<feature type="domain" description="Methylamine utilisation protein MauE" evidence="9">
    <location>
        <begin position="6"/>
        <end position="129"/>
    </location>
</feature>
<evidence type="ECO:0000256" key="3">
    <source>
        <dbReference type="ARBA" id="ARBA00004856"/>
    </source>
</evidence>
<dbReference type="Pfam" id="PF07291">
    <property type="entry name" value="MauE"/>
    <property type="match status" value="1"/>
</dbReference>
<keyword evidence="7 8" id="KW-0472">Membrane</keyword>
<evidence type="ECO:0000259" key="9">
    <source>
        <dbReference type="Pfam" id="PF07291"/>
    </source>
</evidence>
<evidence type="ECO:0000256" key="5">
    <source>
        <dbReference type="ARBA" id="ARBA00022692"/>
    </source>
</evidence>
<sequence length="135" mass="14048">MTARRVLAALIALVLLLTGLAKLLDMPGFAAVVATYRVVPPALLAPAAWAVVLGELGLAAWLASGRALRRAALLSAALHTLYLGWAAVALLRGLPIANCGCFGVFWARPLSPVTLLEDAAMIALSLLLARLAVRS</sequence>
<reference evidence="10 11" key="1">
    <citation type="submission" date="2020-09" db="EMBL/GenBank/DDBJ databases">
        <title>Roseomonas.</title>
        <authorList>
            <person name="Zhu W."/>
        </authorList>
    </citation>
    <scope>NUCLEOTIDE SEQUENCE [LARGE SCALE GENOMIC DNA]</scope>
    <source>
        <strain evidence="10 11">573</strain>
    </source>
</reference>
<evidence type="ECO:0000256" key="2">
    <source>
        <dbReference type="ARBA" id="ARBA00004141"/>
    </source>
</evidence>
<feature type="transmembrane region" description="Helical" evidence="8">
    <location>
        <begin position="71"/>
        <end position="94"/>
    </location>
</feature>
<keyword evidence="6 8" id="KW-1133">Transmembrane helix</keyword>
<feature type="transmembrane region" description="Helical" evidence="8">
    <location>
        <begin position="45"/>
        <end position="64"/>
    </location>
</feature>
<dbReference type="EMBL" id="JACTNG010000002">
    <property type="protein sequence ID" value="MBO1078318.1"/>
    <property type="molecule type" value="Genomic_DNA"/>
</dbReference>
<name>A0ABS3KNY9_9PROT</name>
<comment type="function">
    <text evidence="1">May be specifically involved in the processing, transport, and/or maturation of the MADH beta-subunit.</text>
</comment>
<organism evidence="10 11">
    <name type="scientific">Roseomonas haemaphysalidis</name>
    <dbReference type="NCBI Taxonomy" id="2768162"/>
    <lineage>
        <taxon>Bacteria</taxon>
        <taxon>Pseudomonadati</taxon>
        <taxon>Pseudomonadota</taxon>
        <taxon>Alphaproteobacteria</taxon>
        <taxon>Acetobacterales</taxon>
        <taxon>Roseomonadaceae</taxon>
        <taxon>Roseomonas</taxon>
    </lineage>
</organism>
<keyword evidence="5 8" id="KW-0812">Transmembrane</keyword>
<protein>
    <recommendedName>
        <fullName evidence="4">Methylamine utilization protein MauE</fullName>
    </recommendedName>
</protein>
<evidence type="ECO:0000256" key="8">
    <source>
        <dbReference type="SAM" id="Phobius"/>
    </source>
</evidence>
<comment type="subcellular location">
    <subcellularLocation>
        <location evidence="2">Membrane</location>
        <topology evidence="2">Multi-pass membrane protein</topology>
    </subcellularLocation>
</comment>
<dbReference type="Proteomes" id="UP001518989">
    <property type="component" value="Unassembled WGS sequence"/>
</dbReference>
<feature type="transmembrane region" description="Helical" evidence="8">
    <location>
        <begin position="114"/>
        <end position="133"/>
    </location>
</feature>
<evidence type="ECO:0000256" key="7">
    <source>
        <dbReference type="ARBA" id="ARBA00023136"/>
    </source>
</evidence>
<comment type="pathway">
    <text evidence="3">One-carbon metabolism; methylamine degradation.</text>
</comment>
<comment type="caution">
    <text evidence="10">The sequence shown here is derived from an EMBL/GenBank/DDBJ whole genome shotgun (WGS) entry which is preliminary data.</text>
</comment>
<evidence type="ECO:0000313" key="10">
    <source>
        <dbReference type="EMBL" id="MBO1078318.1"/>
    </source>
</evidence>
<dbReference type="RefSeq" id="WP_207415746.1">
    <property type="nucleotide sequence ID" value="NZ_CP061178.1"/>
</dbReference>
<gene>
    <name evidence="10" type="ORF">IAI61_04700</name>
</gene>
<proteinExistence type="predicted"/>